<dbReference type="SUPFAM" id="SSF141452">
    <property type="entry name" value="Hcp1-like"/>
    <property type="match status" value="1"/>
</dbReference>
<dbReference type="AlphaFoldDB" id="A0A4R5KEX8"/>
<feature type="transmembrane region" description="Helical" evidence="1">
    <location>
        <begin position="65"/>
        <end position="85"/>
    </location>
</feature>
<keyword evidence="1" id="KW-1133">Transmembrane helix</keyword>
<evidence type="ECO:0000313" key="3">
    <source>
        <dbReference type="Proteomes" id="UP000295636"/>
    </source>
</evidence>
<evidence type="ECO:0000256" key="1">
    <source>
        <dbReference type="SAM" id="Phobius"/>
    </source>
</evidence>
<dbReference type="Gene3D" id="2.30.110.20">
    <property type="entry name" value="Hcp1-like"/>
    <property type="match status" value="1"/>
</dbReference>
<name>A0A4R5KEX8_9BACL</name>
<dbReference type="EMBL" id="SMRT01000019">
    <property type="protein sequence ID" value="TDF92797.1"/>
    <property type="molecule type" value="Genomic_DNA"/>
</dbReference>
<reference evidence="2 3" key="1">
    <citation type="submission" date="2019-03" db="EMBL/GenBank/DDBJ databases">
        <title>This is whole genome sequence of Paenibacillus sp MS74 strain.</title>
        <authorList>
            <person name="Trinh H.N."/>
        </authorList>
    </citation>
    <scope>NUCLEOTIDE SEQUENCE [LARGE SCALE GENOMIC DNA]</scope>
    <source>
        <strain evidence="2 3">MS74</strain>
    </source>
</reference>
<proteinExistence type="predicted"/>
<organism evidence="2 3">
    <name type="scientific">Paenibacillus piri</name>
    <dbReference type="NCBI Taxonomy" id="2547395"/>
    <lineage>
        <taxon>Bacteria</taxon>
        <taxon>Bacillati</taxon>
        <taxon>Bacillota</taxon>
        <taxon>Bacilli</taxon>
        <taxon>Bacillales</taxon>
        <taxon>Paenibacillaceae</taxon>
        <taxon>Paenibacillus</taxon>
    </lineage>
</organism>
<dbReference type="InterPro" id="IPR008514">
    <property type="entry name" value="T6SS_Hcp"/>
</dbReference>
<comment type="caution">
    <text evidence="2">The sequence shown here is derived from an EMBL/GenBank/DDBJ whole genome shotgun (WGS) entry which is preliminary data.</text>
</comment>
<dbReference type="Proteomes" id="UP000295636">
    <property type="component" value="Unassembled WGS sequence"/>
</dbReference>
<dbReference type="InterPro" id="IPR036624">
    <property type="entry name" value="Hcp1-lik_sf"/>
</dbReference>
<feature type="transmembrane region" description="Helical" evidence="1">
    <location>
        <begin position="32"/>
        <end position="53"/>
    </location>
</feature>
<dbReference type="PANTHER" id="PTHR36152:SF1">
    <property type="entry name" value="UBIQUITIN-LIKE DOMAIN-CONTAINING PROTEIN"/>
    <property type="match status" value="1"/>
</dbReference>
<protein>
    <submittedName>
        <fullName evidence="2">Type VI secretion system tube protein Hcp</fullName>
    </submittedName>
</protein>
<sequence length="249" mass="27251">MTRRPCLPPCRERPGYGGSKRTISLDKLTLMFIYQFASFTIPWNINICVNTCTRSDSMKILKKPFLFVLLSLLLLAASPVSASTVTSATAETQPELRYNVYMQLEGIEGESAAKDYEKWIVLSGVYFDITNDSSNSGAGGAAGKAVLNEFVVTKPFDVSSVPIFLNAATGKHLKKGKIVFATRGESSTPLLTIELNDVTISNYDFNNTSETISLQFSSIQLSYSIIDSKGSKAPPIYGGFDFTHNKVQP</sequence>
<evidence type="ECO:0000313" key="2">
    <source>
        <dbReference type="EMBL" id="TDF92797.1"/>
    </source>
</evidence>
<gene>
    <name evidence="2" type="ORF">E1757_29240</name>
</gene>
<dbReference type="Pfam" id="PF05638">
    <property type="entry name" value="T6SS_HCP"/>
    <property type="match status" value="1"/>
</dbReference>
<keyword evidence="1" id="KW-0472">Membrane</keyword>
<dbReference type="OrthoDB" id="2609555at2"/>
<accession>A0A4R5KEX8</accession>
<keyword evidence="1" id="KW-0812">Transmembrane</keyword>
<keyword evidence="3" id="KW-1185">Reference proteome</keyword>
<dbReference type="InterPro" id="IPR053165">
    <property type="entry name" value="HSI-I_assembly_Hcp1"/>
</dbReference>
<dbReference type="PANTHER" id="PTHR36152">
    <property type="entry name" value="CYTOPLASMIC PROTEIN-RELATED"/>
    <property type="match status" value="1"/>
</dbReference>